<evidence type="ECO:0000256" key="2">
    <source>
        <dbReference type="SAM" id="SignalP"/>
    </source>
</evidence>
<reference evidence="3" key="1">
    <citation type="submission" date="2013-11" db="EMBL/GenBank/DDBJ databases">
        <title>Genome sequence of the fusiform rust pathogen reveals effectors for host alternation and coevolution with pine.</title>
        <authorList>
            <consortium name="DOE Joint Genome Institute"/>
            <person name="Smith K."/>
            <person name="Pendleton A."/>
            <person name="Kubisiak T."/>
            <person name="Anderson C."/>
            <person name="Salamov A."/>
            <person name="Aerts A."/>
            <person name="Riley R."/>
            <person name="Clum A."/>
            <person name="Lindquist E."/>
            <person name="Ence D."/>
            <person name="Campbell M."/>
            <person name="Kronenberg Z."/>
            <person name="Feau N."/>
            <person name="Dhillon B."/>
            <person name="Hamelin R."/>
            <person name="Burleigh J."/>
            <person name="Smith J."/>
            <person name="Yandell M."/>
            <person name="Nelson C."/>
            <person name="Grigoriev I."/>
            <person name="Davis J."/>
        </authorList>
    </citation>
    <scope>NUCLEOTIDE SEQUENCE</scope>
    <source>
        <strain evidence="3">G11</strain>
    </source>
</reference>
<evidence type="ECO:0000313" key="3">
    <source>
        <dbReference type="EMBL" id="KAG0141529.1"/>
    </source>
</evidence>
<accession>A0A9P6NC83</accession>
<keyword evidence="2" id="KW-0732">Signal</keyword>
<gene>
    <name evidence="3" type="ORF">CROQUDRAFT_283937</name>
</gene>
<comment type="caution">
    <text evidence="3">The sequence shown here is derived from an EMBL/GenBank/DDBJ whole genome shotgun (WGS) entry which is preliminary data.</text>
</comment>
<feature type="chain" id="PRO_5040167251" evidence="2">
    <location>
        <begin position="25"/>
        <end position="318"/>
    </location>
</feature>
<dbReference type="InterPro" id="IPR021476">
    <property type="entry name" value="Egh16-like"/>
</dbReference>
<dbReference type="Pfam" id="PF11327">
    <property type="entry name" value="Egh16-like"/>
    <property type="match status" value="1"/>
</dbReference>
<keyword evidence="4" id="KW-1185">Reference proteome</keyword>
<evidence type="ECO:0000256" key="1">
    <source>
        <dbReference type="SAM" id="MobiDB-lite"/>
    </source>
</evidence>
<organism evidence="3 4">
    <name type="scientific">Cronartium quercuum f. sp. fusiforme G11</name>
    <dbReference type="NCBI Taxonomy" id="708437"/>
    <lineage>
        <taxon>Eukaryota</taxon>
        <taxon>Fungi</taxon>
        <taxon>Dikarya</taxon>
        <taxon>Basidiomycota</taxon>
        <taxon>Pucciniomycotina</taxon>
        <taxon>Pucciniomycetes</taxon>
        <taxon>Pucciniales</taxon>
        <taxon>Coleosporiaceae</taxon>
        <taxon>Cronartium</taxon>
    </lineage>
</organism>
<proteinExistence type="predicted"/>
<feature type="region of interest" description="Disordered" evidence="1">
    <location>
        <begin position="267"/>
        <end position="291"/>
    </location>
</feature>
<dbReference type="PANTHER" id="PTHR34618:SF1">
    <property type="entry name" value="SECRETED PROTEIN"/>
    <property type="match status" value="1"/>
</dbReference>
<dbReference type="OrthoDB" id="3241054at2759"/>
<feature type="compositionally biased region" description="Polar residues" evidence="1">
    <location>
        <begin position="267"/>
        <end position="282"/>
    </location>
</feature>
<evidence type="ECO:0000313" key="4">
    <source>
        <dbReference type="Proteomes" id="UP000886653"/>
    </source>
</evidence>
<dbReference type="AlphaFoldDB" id="A0A9P6NC83"/>
<feature type="signal peptide" evidence="2">
    <location>
        <begin position="1"/>
        <end position="24"/>
    </location>
</feature>
<name>A0A9P6NC83_9BASI</name>
<protein>
    <submittedName>
        <fullName evidence="3">Uncharacterized protein</fullName>
    </submittedName>
</protein>
<dbReference type="Proteomes" id="UP000886653">
    <property type="component" value="Unassembled WGS sequence"/>
</dbReference>
<sequence length="318" mass="33846">MPSMLLTAAAVISSAILAIHPVAGHCKLVRAAVKLPADGVFDQPISFGFGVALDNSFPWFMWQGRDAGADAPVFWPKIEYVENPPHACGETEQWGPLNIPAWLGQSEASGVATVGIDGKFETQIFQVNRDGAGECTCEVNTDATATSWNKCTTLVNPPGIKGMLPVDRVNHTAVFQLPPNTVCKGGYFGDKCIVRIRCGWKLRFGGCLAIRTAQSPSPKVLSVGSCANSSAELSSSGVDLTESDITALAMQVLEALKAKGKVTTSCNSNELGGTSSASTTNTHMKRAQEELPLSETKLKHIAQKVVELLKQEHLVVLP</sequence>
<dbReference type="EMBL" id="MU167383">
    <property type="protein sequence ID" value="KAG0141529.1"/>
    <property type="molecule type" value="Genomic_DNA"/>
</dbReference>
<dbReference type="PANTHER" id="PTHR34618">
    <property type="entry name" value="SURFACE PROTEIN MAS1, PUTATIVE-RELATED"/>
    <property type="match status" value="1"/>
</dbReference>